<accession>A0ABU5CUI4</accession>
<organism evidence="11 12">
    <name type="scientific">Paracerasibacillus soli</name>
    <dbReference type="NCBI Taxonomy" id="480284"/>
    <lineage>
        <taxon>Bacteria</taxon>
        <taxon>Bacillati</taxon>
        <taxon>Bacillota</taxon>
        <taxon>Bacilli</taxon>
        <taxon>Bacillales</taxon>
        <taxon>Bacillaceae</taxon>
        <taxon>Paracerasibacillus</taxon>
    </lineage>
</organism>
<sequence length="394" mass="42080">MQFLIGILGLLVFLGIAWAMSKDRKNINFRAIGIMFGMQIVLTFLMLNTNIGLRVLNSIGNVFTKLVEFGLEGVDFVVGGWIPEGQAPFFINVLLIIVFTSTILSVLTHIKVLPLLIKWVGGGLSKITGLPKVESFVAVGSVFFGQSEVFLMIKNQLATLNRNRLFIISTSAMGSVSASIVGSYIAMIPPKFVFTAMVLNMFSALIMSSTIFPVKVEKDDEQVDIKGIVQTRNVFDAISNGALDGGKIALIVASQLIAYVGLIALVNAVLNGLAGVDLQTILGYVFAPIAFIMGTPIHDIMQVGGLMGTKLVTNEFVGMLSLQDIANHLSPKGQAIISTYLVSFSNFSSIGIIAGSVQALNGQKAKEISSFGLKLLFVASLASAFSATIVGLFI</sequence>
<feature type="transmembrane region" description="Helical" evidence="7">
    <location>
        <begin position="248"/>
        <end position="269"/>
    </location>
</feature>
<feature type="transmembrane region" description="Helical" evidence="7">
    <location>
        <begin position="89"/>
        <end position="113"/>
    </location>
</feature>
<evidence type="ECO:0000259" key="10">
    <source>
        <dbReference type="Pfam" id="PF07670"/>
    </source>
</evidence>
<evidence type="ECO:0000313" key="11">
    <source>
        <dbReference type="EMBL" id="MDY0409895.1"/>
    </source>
</evidence>
<evidence type="ECO:0000259" key="9">
    <source>
        <dbReference type="Pfam" id="PF07662"/>
    </source>
</evidence>
<gene>
    <name evidence="11" type="ORF">RWD45_16555</name>
</gene>
<dbReference type="RefSeq" id="WP_320380752.1">
    <property type="nucleotide sequence ID" value="NZ_JAWDIQ010000003.1"/>
</dbReference>
<evidence type="ECO:0000259" key="8">
    <source>
        <dbReference type="Pfam" id="PF01773"/>
    </source>
</evidence>
<dbReference type="InterPro" id="IPR002668">
    <property type="entry name" value="CNT_N_dom"/>
</dbReference>
<dbReference type="InterPro" id="IPR011642">
    <property type="entry name" value="Gate_dom"/>
</dbReference>
<comment type="similarity">
    <text evidence="2">Belongs to the concentrative nucleoside transporter (CNT) (TC 2.A.41) family.</text>
</comment>
<comment type="caution">
    <text evidence="11">The sequence shown here is derived from an EMBL/GenBank/DDBJ whole genome shotgun (WGS) entry which is preliminary data.</text>
</comment>
<evidence type="ECO:0000256" key="3">
    <source>
        <dbReference type="ARBA" id="ARBA00022475"/>
    </source>
</evidence>
<dbReference type="Pfam" id="PF07662">
    <property type="entry name" value="Nucleos_tra2_C"/>
    <property type="match status" value="1"/>
</dbReference>
<evidence type="ECO:0000256" key="2">
    <source>
        <dbReference type="ARBA" id="ARBA00009033"/>
    </source>
</evidence>
<dbReference type="Proteomes" id="UP001275315">
    <property type="component" value="Unassembled WGS sequence"/>
</dbReference>
<evidence type="ECO:0000256" key="7">
    <source>
        <dbReference type="SAM" id="Phobius"/>
    </source>
</evidence>
<feature type="transmembrane region" description="Helical" evidence="7">
    <location>
        <begin position="281"/>
        <end position="301"/>
    </location>
</feature>
<feature type="domain" description="Concentrative nucleoside transporter C-terminal" evidence="9">
    <location>
        <begin position="193"/>
        <end position="391"/>
    </location>
</feature>
<evidence type="ECO:0000313" key="12">
    <source>
        <dbReference type="Proteomes" id="UP001275315"/>
    </source>
</evidence>
<feature type="domain" description="Concentrative nucleoside transporter N-terminal" evidence="8">
    <location>
        <begin position="8"/>
        <end position="80"/>
    </location>
</feature>
<proteinExistence type="inferred from homology"/>
<dbReference type="Pfam" id="PF01773">
    <property type="entry name" value="Nucleos_tra2_N"/>
    <property type="match status" value="1"/>
</dbReference>
<evidence type="ECO:0000256" key="4">
    <source>
        <dbReference type="ARBA" id="ARBA00022692"/>
    </source>
</evidence>
<feature type="transmembrane region" description="Helical" evidence="7">
    <location>
        <begin position="192"/>
        <end position="212"/>
    </location>
</feature>
<evidence type="ECO:0000256" key="6">
    <source>
        <dbReference type="ARBA" id="ARBA00023136"/>
    </source>
</evidence>
<keyword evidence="6 7" id="KW-0472">Membrane</keyword>
<keyword evidence="12" id="KW-1185">Reference proteome</keyword>
<feature type="domain" description="Nucleoside transporter/FeoB GTPase Gate" evidence="10">
    <location>
        <begin position="90"/>
        <end position="188"/>
    </location>
</feature>
<feature type="transmembrane region" description="Helical" evidence="7">
    <location>
        <begin position="371"/>
        <end position="393"/>
    </location>
</feature>
<dbReference type="PANTHER" id="PTHR10590:SF23">
    <property type="entry name" value="NUPC_NUPG FAMILY NUCLEOSIDE CNT TRANSPORTER"/>
    <property type="match status" value="1"/>
</dbReference>
<keyword evidence="4 7" id="KW-0812">Transmembrane</keyword>
<comment type="subcellular location">
    <subcellularLocation>
        <location evidence="1">Cell membrane</location>
        <topology evidence="1">Multi-pass membrane protein</topology>
    </subcellularLocation>
</comment>
<dbReference type="Pfam" id="PF07670">
    <property type="entry name" value="Gate"/>
    <property type="match status" value="1"/>
</dbReference>
<evidence type="ECO:0000256" key="5">
    <source>
        <dbReference type="ARBA" id="ARBA00022989"/>
    </source>
</evidence>
<keyword evidence="3" id="KW-1003">Cell membrane</keyword>
<evidence type="ECO:0000256" key="1">
    <source>
        <dbReference type="ARBA" id="ARBA00004651"/>
    </source>
</evidence>
<dbReference type="EMBL" id="JAWDIQ010000003">
    <property type="protein sequence ID" value="MDY0409895.1"/>
    <property type="molecule type" value="Genomic_DNA"/>
</dbReference>
<keyword evidence="5 7" id="KW-1133">Transmembrane helix</keyword>
<name>A0ABU5CUI4_9BACI</name>
<feature type="transmembrane region" description="Helical" evidence="7">
    <location>
        <begin position="29"/>
        <end position="47"/>
    </location>
</feature>
<feature type="transmembrane region" description="Helical" evidence="7">
    <location>
        <begin position="165"/>
        <end position="186"/>
    </location>
</feature>
<reference evidence="11 12" key="1">
    <citation type="submission" date="2023-10" db="EMBL/GenBank/DDBJ databases">
        <title>Virgibacillus soli CC-YMP-6 genome.</title>
        <authorList>
            <person name="Miliotis G."/>
            <person name="Sengupta P."/>
            <person name="Hameed A."/>
            <person name="Chuvochina M."/>
            <person name="Mcdonagh F."/>
            <person name="Simpson A.C."/>
            <person name="Singh N.K."/>
            <person name="Rekha P.D."/>
            <person name="Raman K."/>
            <person name="Hugenholtz P."/>
            <person name="Venkateswaran K."/>
        </authorList>
    </citation>
    <scope>NUCLEOTIDE SEQUENCE [LARGE SCALE GENOMIC DNA]</scope>
    <source>
        <strain evidence="11 12">CC-YMP-6</strain>
    </source>
</reference>
<dbReference type="InterPro" id="IPR008276">
    <property type="entry name" value="C_nuclsd_transpt"/>
</dbReference>
<dbReference type="PANTHER" id="PTHR10590">
    <property type="entry name" value="SODIUM/NUCLEOSIDE COTRANSPORTER"/>
    <property type="match status" value="1"/>
</dbReference>
<protein>
    <submittedName>
        <fullName evidence="11">Nucleoside transporter C-terminal domain-containing protein</fullName>
    </submittedName>
</protein>
<dbReference type="InterPro" id="IPR011657">
    <property type="entry name" value="CNT_C_dom"/>
</dbReference>